<dbReference type="Proteomes" id="UP000003111">
    <property type="component" value="Unassembled WGS sequence"/>
</dbReference>
<dbReference type="PANTHER" id="PTHR37574">
    <property type="entry name" value="LIPASE B"/>
    <property type="match status" value="1"/>
</dbReference>
<dbReference type="GO" id="GO:0016042">
    <property type="term" value="P:lipid catabolic process"/>
    <property type="evidence" value="ECO:0007669"/>
    <property type="project" value="InterPro"/>
</dbReference>
<organism evidence="1 2">
    <name type="scientific">Aeromicrobium marinum DSM 15272</name>
    <dbReference type="NCBI Taxonomy" id="585531"/>
    <lineage>
        <taxon>Bacteria</taxon>
        <taxon>Bacillati</taxon>
        <taxon>Actinomycetota</taxon>
        <taxon>Actinomycetes</taxon>
        <taxon>Propionibacteriales</taxon>
        <taxon>Nocardioidaceae</taxon>
        <taxon>Aeromicrobium</taxon>
    </lineage>
</organism>
<protein>
    <submittedName>
        <fullName evidence="1">Triacylglycerol lipase</fullName>
    </submittedName>
</protein>
<dbReference type="InterPro" id="IPR053228">
    <property type="entry name" value="Stereospecific_Lipase"/>
</dbReference>
<sequence length="347" mass="36387">MVVDQVIVDPEDLMTRSTPIRPRPTRRWAAAAGLLVAATLAAPTAAVGSESSDGTPPLTVPAATAAAAMSCHGNLAAGSQAPVLFLHGTTSTSKANWSWNWAKAMKSAGRAYCLLDSPNGATGDIQVSAEYVVHAIRTMRARAGRPISIVGHSQGGMVGRWALKYWPDTRAMVDDYVGLSSSNHGSTSGVGLCLIQGGCSAANWQQSAGSNFLAALNDGPETFPGIDYTVIGTRYDEIVAPPTPSFLEPAPNVTNTMVQDLCPLQIVEHFGMAYDNAAWLIGIDALTNPGPAQLDRVSRATCLRPTMPSVNLLTFGLDVVSALGVTAKNTIGAETVPAEPELRDYAR</sequence>
<evidence type="ECO:0000313" key="1">
    <source>
        <dbReference type="EMBL" id="EFQ84281.1"/>
    </source>
</evidence>
<dbReference type="AlphaFoldDB" id="E2S911"/>
<dbReference type="SUPFAM" id="SSF53474">
    <property type="entry name" value="alpha/beta-Hydrolases"/>
    <property type="match status" value="1"/>
</dbReference>
<dbReference type="HOGENOM" id="CLU_029537_3_0_11"/>
<dbReference type="InterPro" id="IPR002918">
    <property type="entry name" value="Lipase_EstA/Esterase_EstB"/>
</dbReference>
<evidence type="ECO:0000313" key="2">
    <source>
        <dbReference type="Proteomes" id="UP000003111"/>
    </source>
</evidence>
<accession>E2S911</accession>
<dbReference type="Pfam" id="PF01674">
    <property type="entry name" value="Lipase_2"/>
    <property type="match status" value="1"/>
</dbReference>
<proteinExistence type="predicted"/>
<dbReference type="eggNOG" id="COG1075">
    <property type="taxonomic scope" value="Bacteria"/>
</dbReference>
<dbReference type="STRING" id="585531.HMPREF0063_10997"/>
<keyword evidence="2" id="KW-1185">Reference proteome</keyword>
<dbReference type="GO" id="GO:0016787">
    <property type="term" value="F:hydrolase activity"/>
    <property type="evidence" value="ECO:0007669"/>
    <property type="project" value="InterPro"/>
</dbReference>
<dbReference type="Gene3D" id="3.40.50.1820">
    <property type="entry name" value="alpha/beta hydrolase"/>
    <property type="match status" value="1"/>
</dbReference>
<name>E2S911_9ACTN</name>
<dbReference type="PANTHER" id="PTHR37574:SF1">
    <property type="entry name" value="LIPASE B"/>
    <property type="match status" value="1"/>
</dbReference>
<reference evidence="1" key="1">
    <citation type="submission" date="2010-08" db="EMBL/GenBank/DDBJ databases">
        <authorList>
            <person name="Muzny D."/>
            <person name="Qin X."/>
            <person name="Buhay C."/>
            <person name="Dugan-Rocha S."/>
            <person name="Ding Y."/>
            <person name="Chen G."/>
            <person name="Hawes A."/>
            <person name="Holder M."/>
            <person name="Jhangiani S."/>
            <person name="Johnson A."/>
            <person name="Khan Z."/>
            <person name="Li Z."/>
            <person name="Liu W."/>
            <person name="Liu X."/>
            <person name="Perez L."/>
            <person name="Shen H."/>
            <person name="Wang Q."/>
            <person name="Watt J."/>
            <person name="Xi L."/>
            <person name="Xin Y."/>
            <person name="Zhou J."/>
            <person name="Deng J."/>
            <person name="Jiang H."/>
            <person name="Liu Y."/>
            <person name="Qu J."/>
            <person name="Song X.-Z."/>
            <person name="Zhang L."/>
            <person name="Villasana D."/>
            <person name="Johnson A."/>
            <person name="Liu J."/>
            <person name="Liyanage D."/>
            <person name="Lorensuhewa L."/>
            <person name="Robinson T."/>
            <person name="Song A."/>
            <person name="Song B.-B."/>
            <person name="Dinh H."/>
            <person name="Thornton R."/>
            <person name="Coyle M."/>
            <person name="Francisco L."/>
            <person name="Jackson L."/>
            <person name="Javaid M."/>
            <person name="Korchina V."/>
            <person name="Kovar C."/>
            <person name="Mata R."/>
            <person name="Mathew T."/>
            <person name="Ngo R."/>
            <person name="Nguyen L."/>
            <person name="Nguyen N."/>
            <person name="Okwuonu G."/>
            <person name="Ongeri F."/>
            <person name="Pham C."/>
            <person name="Simmons D."/>
            <person name="Wilczek-Boney K."/>
            <person name="Hale W."/>
            <person name="Jakkamsetti A."/>
            <person name="Pham P."/>
            <person name="Ruth R."/>
            <person name="San Lucas F."/>
            <person name="Warren J."/>
            <person name="Zhang J."/>
            <person name="Zhao Z."/>
            <person name="Zhou C."/>
            <person name="Zhu D."/>
            <person name="Lee S."/>
            <person name="Bess C."/>
            <person name="Blankenburg K."/>
            <person name="Forbes L."/>
            <person name="Fu Q."/>
            <person name="Gubbala S."/>
            <person name="Hirani K."/>
            <person name="Jayaseelan J.C."/>
            <person name="Lara F."/>
            <person name="Munidasa M."/>
            <person name="Palculict T."/>
            <person name="Patil S."/>
            <person name="Pu L.-L."/>
            <person name="Saada N."/>
            <person name="Tang L."/>
            <person name="Weissenberger G."/>
            <person name="Zhu Y."/>
            <person name="Hemphill L."/>
            <person name="Shang Y."/>
            <person name="Youmans B."/>
            <person name="Ayvaz T."/>
            <person name="Ross M."/>
            <person name="Santibanez J."/>
            <person name="Aqrawi P."/>
            <person name="Gross S."/>
            <person name="Joshi V."/>
            <person name="Fowler G."/>
            <person name="Nazareth L."/>
            <person name="Reid J."/>
            <person name="Worley K."/>
            <person name="Petrosino J."/>
            <person name="Highlander S."/>
            <person name="Gibbs R."/>
        </authorList>
    </citation>
    <scope>NUCLEOTIDE SEQUENCE [LARGE SCALE GENOMIC DNA]</scope>
    <source>
        <strain evidence="1">DSM 15272</strain>
    </source>
</reference>
<dbReference type="InterPro" id="IPR029058">
    <property type="entry name" value="AB_hydrolase_fold"/>
</dbReference>
<gene>
    <name evidence="1" type="ORF">HMPREF0063_10997</name>
</gene>
<comment type="caution">
    <text evidence="1">The sequence shown here is derived from an EMBL/GenBank/DDBJ whole genome shotgun (WGS) entry which is preliminary data.</text>
</comment>
<dbReference type="EMBL" id="ACLF03000003">
    <property type="protein sequence ID" value="EFQ84281.1"/>
    <property type="molecule type" value="Genomic_DNA"/>
</dbReference>